<proteinExistence type="predicted"/>
<sequence length="229" mass="26643">MDFSIKLLVSEAIRTVVNHADWIGWNLFLAFIPLVLSVFLFRRTPIVKTAIEYRHRSLFWWLGVAVFVAFLPNAPYILTDIIHFVNWVRAGASIWVVTLIYVPLFVVFLTAGFEAYVMSLMNAGYYLKQRGLRHYVFPMELTLHALSAIGIFLGRFLRFNSWNILTHWNDVAASLVGDVFDRQPMITIVITFIILTLLYALVKPLHFAMSHYWKYRPQPERSQFVIPNS</sequence>
<keyword evidence="3" id="KW-1185">Reference proteome</keyword>
<evidence type="ECO:0000313" key="2">
    <source>
        <dbReference type="EMBL" id="BAY54727.1"/>
    </source>
</evidence>
<accession>A0A1Z4JE30</accession>
<feature type="transmembrane region" description="Helical" evidence="1">
    <location>
        <begin position="134"/>
        <end position="157"/>
    </location>
</feature>
<keyword evidence="1" id="KW-0812">Transmembrane</keyword>
<dbReference type="AlphaFoldDB" id="A0A1Z4JE30"/>
<dbReference type="Pfam" id="PF07099">
    <property type="entry name" value="DUF1361"/>
    <property type="match status" value="1"/>
</dbReference>
<dbReference type="InterPro" id="IPR009793">
    <property type="entry name" value="DUF1361"/>
</dbReference>
<evidence type="ECO:0000313" key="3">
    <source>
        <dbReference type="Proteomes" id="UP000217895"/>
    </source>
</evidence>
<feature type="transmembrane region" description="Helical" evidence="1">
    <location>
        <begin position="22"/>
        <end position="42"/>
    </location>
</feature>
<keyword evidence="1" id="KW-1133">Transmembrane helix</keyword>
<name>A0A1Z4JE30_LEPBY</name>
<reference evidence="2 3" key="1">
    <citation type="submission" date="2017-06" db="EMBL/GenBank/DDBJ databases">
        <title>Genome sequencing of cyanobaciteial culture collection at National Institute for Environmental Studies (NIES).</title>
        <authorList>
            <person name="Hirose Y."/>
            <person name="Shimura Y."/>
            <person name="Fujisawa T."/>
            <person name="Nakamura Y."/>
            <person name="Kawachi M."/>
        </authorList>
    </citation>
    <scope>NUCLEOTIDE SEQUENCE [LARGE SCALE GENOMIC DNA]</scope>
    <source>
        <strain evidence="2 3">NIES-2135</strain>
    </source>
</reference>
<keyword evidence="1" id="KW-0472">Membrane</keyword>
<dbReference type="Proteomes" id="UP000217895">
    <property type="component" value="Chromosome"/>
</dbReference>
<feature type="transmembrane region" description="Helical" evidence="1">
    <location>
        <begin position="58"/>
        <end position="78"/>
    </location>
</feature>
<feature type="transmembrane region" description="Helical" evidence="1">
    <location>
        <begin position="184"/>
        <end position="202"/>
    </location>
</feature>
<dbReference type="EMBL" id="AP018203">
    <property type="protein sequence ID" value="BAY54727.1"/>
    <property type="molecule type" value="Genomic_DNA"/>
</dbReference>
<organism evidence="2 3">
    <name type="scientific">Leptolyngbya boryana NIES-2135</name>
    <dbReference type="NCBI Taxonomy" id="1973484"/>
    <lineage>
        <taxon>Bacteria</taxon>
        <taxon>Bacillati</taxon>
        <taxon>Cyanobacteriota</taxon>
        <taxon>Cyanophyceae</taxon>
        <taxon>Leptolyngbyales</taxon>
        <taxon>Leptolyngbyaceae</taxon>
        <taxon>Leptolyngbya group</taxon>
        <taxon>Leptolyngbya</taxon>
    </lineage>
</organism>
<evidence type="ECO:0008006" key="4">
    <source>
        <dbReference type="Google" id="ProtNLM"/>
    </source>
</evidence>
<evidence type="ECO:0000256" key="1">
    <source>
        <dbReference type="SAM" id="Phobius"/>
    </source>
</evidence>
<protein>
    <recommendedName>
        <fullName evidence="4">DUF1361 domain-containing protein</fullName>
    </recommendedName>
</protein>
<feature type="transmembrane region" description="Helical" evidence="1">
    <location>
        <begin position="90"/>
        <end position="113"/>
    </location>
</feature>
<gene>
    <name evidence="2" type="ORF">NIES2135_15450</name>
</gene>